<dbReference type="PANTHER" id="PTHR40078">
    <property type="entry name" value="INTEGRAL MEMBRANE PROTEIN-RELATED"/>
    <property type="match status" value="1"/>
</dbReference>
<evidence type="ECO:0000313" key="2">
    <source>
        <dbReference type="EMBL" id="VAW03745.1"/>
    </source>
</evidence>
<organism evidence="2">
    <name type="scientific">hydrothermal vent metagenome</name>
    <dbReference type="NCBI Taxonomy" id="652676"/>
    <lineage>
        <taxon>unclassified sequences</taxon>
        <taxon>metagenomes</taxon>
        <taxon>ecological metagenomes</taxon>
    </lineage>
</organism>
<proteinExistence type="predicted"/>
<sequence>MLATMAFSVSAILLPVPRGTDLTIRLFRLFFGLTLFGTGAGMMVRSELGLSPWNAFHQGVSTLIGISMGSVVILTGVAVLLLWIPLRQRLGLGTLANTLWIGLTIDLFLNVTPAITSLGIRIALMLGGVVTIAIGSGFYIGAGLGPGPRDGIMTGLARRGLSIRSARTLIEATALTVGVLLGGSAGIGTLVFLFGIGPLVQVFLRLFSFEKTNYSRESAKKATITE</sequence>
<evidence type="ECO:0000256" key="1">
    <source>
        <dbReference type="SAM" id="Phobius"/>
    </source>
</evidence>
<accession>A0A3B0SCA8</accession>
<protein>
    <submittedName>
        <fullName evidence="2">Integral membrane protein</fullName>
    </submittedName>
</protein>
<feature type="transmembrane region" description="Helical" evidence="1">
    <location>
        <begin position="90"/>
        <end position="111"/>
    </location>
</feature>
<name>A0A3B0SCA8_9ZZZZ</name>
<keyword evidence="1" id="KW-0472">Membrane</keyword>
<keyword evidence="1" id="KW-1133">Transmembrane helix</keyword>
<feature type="transmembrane region" description="Helical" evidence="1">
    <location>
        <begin position="118"/>
        <end position="140"/>
    </location>
</feature>
<feature type="transmembrane region" description="Helical" evidence="1">
    <location>
        <begin position="60"/>
        <end position="84"/>
    </location>
</feature>
<keyword evidence="1" id="KW-0812">Transmembrane</keyword>
<dbReference type="Pfam" id="PF19700">
    <property type="entry name" value="DUF6198"/>
    <property type="match status" value="1"/>
</dbReference>
<dbReference type="PANTHER" id="PTHR40078:SF1">
    <property type="entry name" value="INTEGRAL MEMBRANE PROTEIN"/>
    <property type="match status" value="1"/>
</dbReference>
<reference evidence="2" key="1">
    <citation type="submission" date="2018-06" db="EMBL/GenBank/DDBJ databases">
        <authorList>
            <person name="Zhirakovskaya E."/>
        </authorList>
    </citation>
    <scope>NUCLEOTIDE SEQUENCE</scope>
</reference>
<dbReference type="AlphaFoldDB" id="A0A3B0SCA8"/>
<dbReference type="InterPro" id="IPR038750">
    <property type="entry name" value="YczE/YyaS-like"/>
</dbReference>
<feature type="transmembrane region" description="Helical" evidence="1">
    <location>
        <begin position="29"/>
        <end position="48"/>
    </location>
</feature>
<dbReference type="EMBL" id="UOEK01000267">
    <property type="protein sequence ID" value="VAW03745.1"/>
    <property type="molecule type" value="Genomic_DNA"/>
</dbReference>
<gene>
    <name evidence="2" type="ORF">MNBD_ACTINO02-2263</name>
</gene>
<feature type="transmembrane region" description="Helical" evidence="1">
    <location>
        <begin position="185"/>
        <end position="207"/>
    </location>
</feature>